<sequence>MLHRMTEVFAEVTDAFETYQFFRFFQVVQNFCVVDLSNFYLELRKTDYILARKMVSGGAVVRLFWRSP</sequence>
<evidence type="ECO:0000259" key="6">
    <source>
        <dbReference type="Pfam" id="PF08264"/>
    </source>
</evidence>
<keyword evidence="8" id="KW-1185">Reference proteome</keyword>
<accession>B5VWN3</accession>
<dbReference type="Proteomes" id="UP000004061">
    <property type="component" value="Unassembled WGS sequence"/>
</dbReference>
<protein>
    <submittedName>
        <fullName evidence="7">Isoleucyl-tRNA synthetase-like protein</fullName>
    </submittedName>
</protein>
<dbReference type="GO" id="GO:0005524">
    <property type="term" value="F:ATP binding"/>
    <property type="evidence" value="ECO:0007669"/>
    <property type="project" value="UniProtKB-KW"/>
</dbReference>
<keyword evidence="3" id="KW-0067">ATP-binding</keyword>
<evidence type="ECO:0000256" key="1">
    <source>
        <dbReference type="ARBA" id="ARBA00022598"/>
    </source>
</evidence>
<dbReference type="SUPFAM" id="SSF47323">
    <property type="entry name" value="Anticodon-binding domain of a subclass of class I aminoacyl-tRNA synthetases"/>
    <property type="match status" value="1"/>
</dbReference>
<reference evidence="7 8" key="1">
    <citation type="journal article" date="2011" name="Appl. Environ. Microbiol.">
        <title>Contribution of a Sodium Ion Gradient to Energy Conservation during Fermentation in the Cyanobacterium Arthrospira (Spirulina) maxima CS-328.</title>
        <authorList>
            <person name="Carrieri D."/>
            <person name="Ananyev G."/>
            <person name="Lenz O."/>
            <person name="Bryant D.A."/>
            <person name="Dismukes G.C."/>
        </authorList>
    </citation>
    <scope>NUCLEOTIDE SEQUENCE [LARGE SCALE GENOMIC DNA]</scope>
    <source>
        <strain evidence="7 8">CS-328</strain>
    </source>
</reference>
<dbReference type="Pfam" id="PF08264">
    <property type="entry name" value="Anticodon_1"/>
    <property type="match status" value="1"/>
</dbReference>
<evidence type="ECO:0000256" key="4">
    <source>
        <dbReference type="ARBA" id="ARBA00022917"/>
    </source>
</evidence>
<evidence type="ECO:0000313" key="7">
    <source>
        <dbReference type="EMBL" id="EDZ96259.1"/>
    </source>
</evidence>
<keyword evidence="4" id="KW-0648">Protein biosynthesis</keyword>
<dbReference type="InterPro" id="IPR009080">
    <property type="entry name" value="tRNAsynth_Ia_anticodon-bd"/>
</dbReference>
<evidence type="ECO:0000256" key="2">
    <source>
        <dbReference type="ARBA" id="ARBA00022741"/>
    </source>
</evidence>
<evidence type="ECO:0000313" key="8">
    <source>
        <dbReference type="Proteomes" id="UP000004061"/>
    </source>
</evidence>
<dbReference type="GO" id="GO:0006418">
    <property type="term" value="P:tRNA aminoacylation for protein translation"/>
    <property type="evidence" value="ECO:0007669"/>
    <property type="project" value="InterPro"/>
</dbReference>
<dbReference type="AlphaFoldDB" id="B5VWN3"/>
<dbReference type="InterPro" id="IPR013155">
    <property type="entry name" value="M/V/L/I-tRNA-synth_anticd-bd"/>
</dbReference>
<dbReference type="EMBL" id="ABYK01000005">
    <property type="protein sequence ID" value="EDZ96259.1"/>
    <property type="molecule type" value="Genomic_DNA"/>
</dbReference>
<dbReference type="GO" id="GO:0004812">
    <property type="term" value="F:aminoacyl-tRNA ligase activity"/>
    <property type="evidence" value="ECO:0007669"/>
    <property type="project" value="UniProtKB-KW"/>
</dbReference>
<name>B5VWN3_LIMMA</name>
<keyword evidence="2" id="KW-0547">Nucleotide-binding</keyword>
<keyword evidence="5 7" id="KW-0030">Aminoacyl-tRNA synthetase</keyword>
<comment type="caution">
    <text evidence="7">The sequence shown here is derived from an EMBL/GenBank/DDBJ whole genome shotgun (WGS) entry which is preliminary data.</text>
</comment>
<dbReference type="Gene3D" id="1.10.730.20">
    <property type="match status" value="1"/>
</dbReference>
<keyword evidence="1" id="KW-0436">Ligase</keyword>
<evidence type="ECO:0000256" key="5">
    <source>
        <dbReference type="ARBA" id="ARBA00023146"/>
    </source>
</evidence>
<feature type="domain" description="Methionyl/Valyl/Leucyl/Isoleucyl-tRNA synthetase anticodon-binding" evidence="6">
    <location>
        <begin position="1"/>
        <end position="47"/>
    </location>
</feature>
<organism evidence="7 8">
    <name type="scientific">Limnospira maxima CS-328</name>
    <dbReference type="NCBI Taxonomy" id="513049"/>
    <lineage>
        <taxon>Bacteria</taxon>
        <taxon>Bacillati</taxon>
        <taxon>Cyanobacteriota</taxon>
        <taxon>Cyanophyceae</taxon>
        <taxon>Oscillatoriophycideae</taxon>
        <taxon>Oscillatoriales</taxon>
        <taxon>Sirenicapillariaceae</taxon>
        <taxon>Limnospira</taxon>
    </lineage>
</organism>
<gene>
    <name evidence="7" type="ORF">AmaxDRAFT_0925</name>
</gene>
<evidence type="ECO:0000256" key="3">
    <source>
        <dbReference type="ARBA" id="ARBA00022840"/>
    </source>
</evidence>
<proteinExistence type="predicted"/>